<evidence type="ECO:0000256" key="1">
    <source>
        <dbReference type="ARBA" id="ARBA00007025"/>
    </source>
</evidence>
<name>A0AA39CL54_9EURO</name>
<dbReference type="InterPro" id="IPR049730">
    <property type="entry name" value="SNF2/RAD54-like_C"/>
</dbReference>
<dbReference type="PANTHER" id="PTHR45626:SF17">
    <property type="entry name" value="HELICASE-LIKE TRANSCRIPTION FACTOR"/>
    <property type="match status" value="1"/>
</dbReference>
<dbReference type="GO" id="GO:0008094">
    <property type="term" value="F:ATP-dependent activity, acting on DNA"/>
    <property type="evidence" value="ECO:0007669"/>
    <property type="project" value="TreeGrafter"/>
</dbReference>
<dbReference type="InterPro" id="IPR017907">
    <property type="entry name" value="Znf_RING_CS"/>
</dbReference>
<dbReference type="SUPFAM" id="SSF52540">
    <property type="entry name" value="P-loop containing nucleoside triphosphate hydrolases"/>
    <property type="match status" value="2"/>
</dbReference>
<dbReference type="SMART" id="SM00490">
    <property type="entry name" value="HELICc"/>
    <property type="match status" value="1"/>
</dbReference>
<evidence type="ECO:0000256" key="7">
    <source>
        <dbReference type="ARBA" id="ARBA00022833"/>
    </source>
</evidence>
<dbReference type="SUPFAM" id="SSF57850">
    <property type="entry name" value="RING/U-box"/>
    <property type="match status" value="1"/>
</dbReference>
<feature type="compositionally biased region" description="Basic residues" evidence="10">
    <location>
        <begin position="429"/>
        <end position="442"/>
    </location>
</feature>
<dbReference type="Pfam" id="PF00271">
    <property type="entry name" value="Helicase_C"/>
    <property type="match status" value="1"/>
</dbReference>
<evidence type="ECO:0000259" key="12">
    <source>
        <dbReference type="PROSITE" id="PS51192"/>
    </source>
</evidence>
<sequence>MLSPPPGPANPGPVIIDLTDDSDDISVCEIQPSSSANIVIKQEPGEEKTKVIDVEAAPVEIDSTSVEPSIEQMDTTSVEVAPELHPSTVAEPSVEQVDADAGHAAIEHTGPESVQVDNEQADTASVVNHEVQTETTPMHIPNEPSDTAATVVTEKDPDTMSPKHYNDQAETSEHSGDNHIDDELQDDALFVPETNEDDSNTNLGPAEVEQIDVNFVGTIQGSPDEHIEGQNDTTSVGDQDPFNINDANDTIEDMNFEPLPELGPFPNMDIDLDGFDALRQYNENTADLGEDGVLDDVPNGTHDAGEDFVSNGYRTRDTSPEPLGTVVDDNGDVMDWNTLLEEDAAATHEITAAAFAKRKKEYERKKEKGTNNQEDDIRFAAEQAEELRRIRDLERSQMEVEEPAERPGLPPGYEEEELLFVPEVPARPQPKKKAAPKPRNRLSKKDVDEAISAGISAGFGESRKPKRKARASSEDRQPRKRRETKKGGGVKKPANKRGRKQGPNMSNIASLGQTNIVAAAQANALRPDMPTFTSTTKAKALQELIASIPSSERASVRSDRTAIMEATKKFKGRGAVRADGHGGWILKGMESSLYNHQLLGAAFLRERETGDSKPKGGLVCDEMGFGKTIQMIANMIDGKAEPGSHIKTTLIVAPPSLLNQWMQELDKHVKGNALGRILRFHSGSRLHTNNILGDLMEYDVILTTYNEIRRSYPLCEPPKHLASEERKNEWWKNYYHEKVGPLHRLKFHRIVLDEAHYIKNHASKTSIAVRALTGNFKWCITGTPLLNYLEELFPYFSFLKVPHTGDFNTFLHNYCSNRKHSREPVHMGRVHNILRAIMLRRTHVDTLFNAPIVKLPGITHNTVLIEFNHVERNIYNLIKSRFVQQINGYAKAEGGLAANVHHVLSMLLRLRMLCTHLMLIQTVLKQMLNAADVETLWRLTEKEVHPSDDAAQMNMIRSLRRMLAKNENTITTAQTKTVEPTLAMTTEMQDEEDTGSNYGLYFKFRKFLRMLSTSGTWTELHLRSICSKCRLPPDDPVCTSCYHVYCKECVVALHRERRERGEERTACLECQTTFEETTPCSGLAELGFGSAEVMPKVAKKRAQIKRQQERAKKAAIGRRGTSARRASTDSDEEDEEGEDIDWIEHGGAMLPSAKLAATKAAILNWRAKDKDQKIIVYTQFLDCGRILSKVCEQEGWGHINYNGKMTIEQRDKAINRFAKDPDIFIMICSLKAGGVGLNLTMASKVIILDLWFNSAVEAQAYCRAFRIGQEQRVDVLRFVVKDSIDEDLIKMQERKELEVTGAIGPDSMGKRATIQQLLELFGEVKEEGENEFILVEDEGDSDYDEDIDPATRLPPRPF</sequence>
<dbReference type="CDD" id="cd18008">
    <property type="entry name" value="DEXDc_SHPRH-like"/>
    <property type="match status" value="1"/>
</dbReference>
<dbReference type="GO" id="GO:0006281">
    <property type="term" value="P:DNA repair"/>
    <property type="evidence" value="ECO:0007669"/>
    <property type="project" value="TreeGrafter"/>
</dbReference>
<gene>
    <name evidence="14" type="ORF">H2200_003100</name>
</gene>
<dbReference type="GO" id="GO:0008270">
    <property type="term" value="F:zinc ion binding"/>
    <property type="evidence" value="ECO:0007669"/>
    <property type="project" value="UniProtKB-KW"/>
</dbReference>
<evidence type="ECO:0000313" key="15">
    <source>
        <dbReference type="Proteomes" id="UP001172673"/>
    </source>
</evidence>
<keyword evidence="8" id="KW-0067">ATP-binding</keyword>
<dbReference type="InterPro" id="IPR014001">
    <property type="entry name" value="Helicase_ATP-bd"/>
</dbReference>
<dbReference type="InterPro" id="IPR000330">
    <property type="entry name" value="SNF2_N"/>
</dbReference>
<feature type="region of interest" description="Disordered" evidence="10">
    <location>
        <begin position="1336"/>
        <end position="1358"/>
    </location>
</feature>
<evidence type="ECO:0000259" key="13">
    <source>
        <dbReference type="PROSITE" id="PS51194"/>
    </source>
</evidence>
<dbReference type="InterPro" id="IPR027417">
    <property type="entry name" value="P-loop_NTPase"/>
</dbReference>
<dbReference type="GO" id="GO:0004386">
    <property type="term" value="F:helicase activity"/>
    <property type="evidence" value="ECO:0007669"/>
    <property type="project" value="UniProtKB-KW"/>
</dbReference>
<evidence type="ECO:0000256" key="4">
    <source>
        <dbReference type="ARBA" id="ARBA00022771"/>
    </source>
</evidence>
<evidence type="ECO:0000256" key="2">
    <source>
        <dbReference type="ARBA" id="ARBA00022723"/>
    </source>
</evidence>
<keyword evidence="2" id="KW-0479">Metal-binding</keyword>
<keyword evidence="6" id="KW-0347">Helicase</keyword>
<keyword evidence="7" id="KW-0862">Zinc</keyword>
<dbReference type="InterPro" id="IPR013083">
    <property type="entry name" value="Znf_RING/FYVE/PHD"/>
</dbReference>
<accession>A0AA39CL54</accession>
<keyword evidence="3" id="KW-0547">Nucleotide-binding</keyword>
<dbReference type="Gene3D" id="3.30.40.10">
    <property type="entry name" value="Zinc/RING finger domain, C3HC4 (zinc finger)"/>
    <property type="match status" value="1"/>
</dbReference>
<evidence type="ECO:0000256" key="9">
    <source>
        <dbReference type="PROSITE-ProRule" id="PRU00175"/>
    </source>
</evidence>
<dbReference type="SMART" id="SM00487">
    <property type="entry name" value="DEXDc"/>
    <property type="match status" value="1"/>
</dbReference>
<dbReference type="InterPro" id="IPR050628">
    <property type="entry name" value="SNF2_RAD54_helicase_TF"/>
</dbReference>
<feature type="compositionally biased region" description="Basic and acidic residues" evidence="10">
    <location>
        <begin position="164"/>
        <end position="180"/>
    </location>
</feature>
<evidence type="ECO:0000313" key="14">
    <source>
        <dbReference type="EMBL" id="KAJ9613159.1"/>
    </source>
</evidence>
<dbReference type="GO" id="GO:0016787">
    <property type="term" value="F:hydrolase activity"/>
    <property type="evidence" value="ECO:0007669"/>
    <property type="project" value="UniProtKB-KW"/>
</dbReference>
<dbReference type="CDD" id="cd18793">
    <property type="entry name" value="SF2_C_SNF"/>
    <property type="match status" value="1"/>
</dbReference>
<dbReference type="PROSITE" id="PS50089">
    <property type="entry name" value="ZF_RING_2"/>
    <property type="match status" value="1"/>
</dbReference>
<dbReference type="GO" id="GO:0005524">
    <property type="term" value="F:ATP binding"/>
    <property type="evidence" value="ECO:0007669"/>
    <property type="project" value="UniProtKB-KW"/>
</dbReference>
<evidence type="ECO:0000259" key="11">
    <source>
        <dbReference type="PROSITE" id="PS50089"/>
    </source>
</evidence>
<feature type="region of interest" description="Disordered" evidence="10">
    <location>
        <begin position="392"/>
        <end position="507"/>
    </location>
</feature>
<dbReference type="PROSITE" id="PS51192">
    <property type="entry name" value="HELICASE_ATP_BIND_1"/>
    <property type="match status" value="1"/>
</dbReference>
<comment type="similarity">
    <text evidence="1">Belongs to the SNF2/RAD54 helicase family.</text>
</comment>
<evidence type="ECO:0000256" key="5">
    <source>
        <dbReference type="ARBA" id="ARBA00022801"/>
    </source>
</evidence>
<feature type="region of interest" description="Disordered" evidence="10">
    <location>
        <begin position="219"/>
        <end position="241"/>
    </location>
</feature>
<feature type="domain" description="RING-type" evidence="11">
    <location>
        <begin position="1026"/>
        <end position="1071"/>
    </location>
</feature>
<protein>
    <submittedName>
        <fullName evidence="14">Uncharacterized protein</fullName>
    </submittedName>
</protein>
<keyword evidence="4 9" id="KW-0863">Zinc-finger</keyword>
<dbReference type="GO" id="GO:0005634">
    <property type="term" value="C:nucleus"/>
    <property type="evidence" value="ECO:0007669"/>
    <property type="project" value="TreeGrafter"/>
</dbReference>
<dbReference type="PROSITE" id="PS00518">
    <property type="entry name" value="ZF_RING_1"/>
    <property type="match status" value="1"/>
</dbReference>
<dbReference type="Gene3D" id="3.40.50.300">
    <property type="entry name" value="P-loop containing nucleotide triphosphate hydrolases"/>
    <property type="match status" value="1"/>
</dbReference>
<dbReference type="InterPro" id="IPR038718">
    <property type="entry name" value="SNF2-like_sf"/>
</dbReference>
<dbReference type="PROSITE" id="PS51194">
    <property type="entry name" value="HELICASE_CTER"/>
    <property type="match status" value="1"/>
</dbReference>
<feature type="compositionally biased region" description="Acidic residues" evidence="10">
    <location>
        <begin position="1336"/>
        <end position="1348"/>
    </location>
</feature>
<feature type="region of interest" description="Disordered" evidence="10">
    <location>
        <begin position="133"/>
        <end position="180"/>
    </location>
</feature>
<feature type="domain" description="Helicase C-terminal" evidence="13">
    <location>
        <begin position="1157"/>
        <end position="1325"/>
    </location>
</feature>
<feature type="domain" description="Helicase ATP-binding" evidence="12">
    <location>
        <begin position="608"/>
        <end position="802"/>
    </location>
</feature>
<dbReference type="Proteomes" id="UP001172673">
    <property type="component" value="Unassembled WGS sequence"/>
</dbReference>
<dbReference type="InterPro" id="IPR001650">
    <property type="entry name" value="Helicase_C-like"/>
</dbReference>
<reference evidence="14" key="1">
    <citation type="submission" date="2022-10" db="EMBL/GenBank/DDBJ databases">
        <title>Culturing micro-colonial fungi from biological soil crusts in the Mojave desert and describing Neophaeococcomyces mojavensis, and introducing the new genera and species Taxawa tesnikishii.</title>
        <authorList>
            <person name="Kurbessoian T."/>
            <person name="Stajich J.E."/>
        </authorList>
    </citation>
    <scope>NUCLEOTIDE SEQUENCE</scope>
    <source>
        <strain evidence="14">TK_41</strain>
    </source>
</reference>
<dbReference type="Pfam" id="PF00176">
    <property type="entry name" value="SNF2-rel_dom"/>
    <property type="match status" value="1"/>
</dbReference>
<evidence type="ECO:0000256" key="3">
    <source>
        <dbReference type="ARBA" id="ARBA00022741"/>
    </source>
</evidence>
<dbReference type="InterPro" id="IPR001841">
    <property type="entry name" value="Znf_RING"/>
</dbReference>
<feature type="region of interest" description="Disordered" evidence="10">
    <location>
        <begin position="1108"/>
        <end position="1137"/>
    </location>
</feature>
<dbReference type="EMBL" id="JAPDRK010000004">
    <property type="protein sequence ID" value="KAJ9613159.1"/>
    <property type="molecule type" value="Genomic_DNA"/>
</dbReference>
<organism evidence="14 15">
    <name type="scientific">Cladophialophora chaetospira</name>
    <dbReference type="NCBI Taxonomy" id="386627"/>
    <lineage>
        <taxon>Eukaryota</taxon>
        <taxon>Fungi</taxon>
        <taxon>Dikarya</taxon>
        <taxon>Ascomycota</taxon>
        <taxon>Pezizomycotina</taxon>
        <taxon>Eurotiomycetes</taxon>
        <taxon>Chaetothyriomycetidae</taxon>
        <taxon>Chaetothyriales</taxon>
        <taxon>Herpotrichiellaceae</taxon>
        <taxon>Cladophialophora</taxon>
    </lineage>
</organism>
<proteinExistence type="inferred from homology"/>
<dbReference type="PANTHER" id="PTHR45626">
    <property type="entry name" value="TRANSCRIPTION TERMINATION FACTOR 2-RELATED"/>
    <property type="match status" value="1"/>
</dbReference>
<evidence type="ECO:0000256" key="10">
    <source>
        <dbReference type="SAM" id="MobiDB-lite"/>
    </source>
</evidence>
<keyword evidence="5" id="KW-0378">Hydrolase</keyword>
<evidence type="ECO:0000256" key="6">
    <source>
        <dbReference type="ARBA" id="ARBA00022806"/>
    </source>
</evidence>
<comment type="caution">
    <text evidence="14">The sequence shown here is derived from an EMBL/GenBank/DDBJ whole genome shotgun (WGS) entry which is preliminary data.</text>
</comment>
<evidence type="ECO:0000256" key="8">
    <source>
        <dbReference type="ARBA" id="ARBA00022840"/>
    </source>
</evidence>
<dbReference type="Gene3D" id="3.40.50.10810">
    <property type="entry name" value="Tandem AAA-ATPase domain"/>
    <property type="match status" value="1"/>
</dbReference>
<keyword evidence="15" id="KW-1185">Reference proteome</keyword>